<evidence type="ECO:0000256" key="2">
    <source>
        <dbReference type="ARBA" id="ARBA00006929"/>
    </source>
</evidence>
<evidence type="ECO:0000256" key="5">
    <source>
        <dbReference type="ARBA" id="ARBA00023143"/>
    </source>
</evidence>
<dbReference type="PROSITE" id="PS51257">
    <property type="entry name" value="PROKAR_LIPOPROTEIN"/>
    <property type="match status" value="1"/>
</dbReference>
<evidence type="ECO:0000313" key="8">
    <source>
        <dbReference type="EMBL" id="SBW00411.1"/>
    </source>
</evidence>
<evidence type="ECO:0000256" key="1">
    <source>
        <dbReference type="ARBA" id="ARBA00002591"/>
    </source>
</evidence>
<protein>
    <recommendedName>
        <fullName evidence="7">Flagellar L-ring protein</fullName>
    </recommendedName>
    <alternativeName>
        <fullName evidence="7">Basal body L-ring protein</fullName>
    </alternativeName>
</protein>
<dbReference type="PRINTS" id="PR01008">
    <property type="entry name" value="FLGLRINGFLGH"/>
</dbReference>
<dbReference type="GO" id="GO:0071973">
    <property type="term" value="P:bacterial-type flagellum-dependent cell motility"/>
    <property type="evidence" value="ECO:0007669"/>
    <property type="project" value="InterPro"/>
</dbReference>
<dbReference type="PANTHER" id="PTHR34933:SF1">
    <property type="entry name" value="FLAGELLAR L-RING PROTEIN"/>
    <property type="match status" value="1"/>
</dbReference>
<evidence type="ECO:0000256" key="7">
    <source>
        <dbReference type="HAMAP-Rule" id="MF_00415"/>
    </source>
</evidence>
<keyword evidence="8" id="KW-0969">Cilium</keyword>
<keyword evidence="5 7" id="KW-0975">Bacterial flagellum</keyword>
<comment type="function">
    <text evidence="1 7">Assembles around the rod to form the L-ring and probably protects the motor/basal body from shearing forces during rotation.</text>
</comment>
<dbReference type="GO" id="GO:0009279">
    <property type="term" value="C:cell outer membrane"/>
    <property type="evidence" value="ECO:0007669"/>
    <property type="project" value="UniProtKB-SubCell"/>
</dbReference>
<keyword evidence="7" id="KW-0449">Lipoprotein</keyword>
<evidence type="ECO:0000256" key="6">
    <source>
        <dbReference type="ARBA" id="ARBA00023237"/>
    </source>
</evidence>
<dbReference type="Pfam" id="PF02107">
    <property type="entry name" value="FlgH"/>
    <property type="match status" value="1"/>
</dbReference>
<keyword evidence="3 7" id="KW-0732">Signal</keyword>
<keyword evidence="6 7" id="KW-0998">Cell outer membrane</keyword>
<keyword evidence="4 7" id="KW-0472">Membrane</keyword>
<dbReference type="GO" id="GO:0009427">
    <property type="term" value="C:bacterial-type flagellum basal body, distal rod, L ring"/>
    <property type="evidence" value="ECO:0007669"/>
    <property type="project" value="InterPro"/>
</dbReference>
<dbReference type="HAMAP" id="MF_00415">
    <property type="entry name" value="FlgH"/>
    <property type="match status" value="1"/>
</dbReference>
<name>A0A212JLX1_9DELT</name>
<dbReference type="AlphaFoldDB" id="A0A212JLX1"/>
<comment type="subcellular location">
    <subcellularLocation>
        <location evidence="7">Cell outer membrane</location>
        <topology evidence="7">Lipid-anchor</topology>
    </subcellularLocation>
    <subcellularLocation>
        <location evidence="7">Bacterial flagellum basal body</location>
    </subcellularLocation>
</comment>
<dbReference type="GO" id="GO:0003774">
    <property type="term" value="F:cytoskeletal motor activity"/>
    <property type="evidence" value="ECO:0007669"/>
    <property type="project" value="InterPro"/>
</dbReference>
<evidence type="ECO:0000256" key="3">
    <source>
        <dbReference type="ARBA" id="ARBA00022729"/>
    </source>
</evidence>
<accession>A0A212JLX1</accession>
<keyword evidence="8" id="KW-0966">Cell projection</keyword>
<dbReference type="InterPro" id="IPR000527">
    <property type="entry name" value="Flag_Lring"/>
</dbReference>
<dbReference type="NCBIfam" id="NF009336">
    <property type="entry name" value="PRK12696.1"/>
    <property type="match status" value="1"/>
</dbReference>
<comment type="similarity">
    <text evidence="2 7">Belongs to the FlgH family.</text>
</comment>
<proteinExistence type="inferred from homology"/>
<dbReference type="PANTHER" id="PTHR34933">
    <property type="entry name" value="FLAGELLAR L-RING PROTEIN"/>
    <property type="match status" value="1"/>
</dbReference>
<organism evidence="8">
    <name type="scientific">uncultured delta proteobacterium</name>
    <dbReference type="NCBI Taxonomy" id="34034"/>
    <lineage>
        <taxon>Bacteria</taxon>
        <taxon>Deltaproteobacteria</taxon>
        <taxon>environmental samples</taxon>
    </lineage>
</organism>
<keyword evidence="8" id="KW-0282">Flagellum</keyword>
<comment type="subunit">
    <text evidence="7">The basal body constitutes a major portion of the flagellar organelle and consists of four rings (L,P,S, and M) mounted on a central rod.</text>
</comment>
<dbReference type="EMBL" id="FLUQ01000001">
    <property type="protein sequence ID" value="SBW00411.1"/>
    <property type="molecule type" value="Genomic_DNA"/>
</dbReference>
<sequence>MKYLLHTHWTRSPLPLAGILAVGIFLGGCNGASRQASPMPPMVAPQAYTEPEESYANPGSLFSEAKSHYLFDDNRARKVGDIVLVKIVETSKSKSKVDTKSERETSNNLSVSAAFGASTVSPFFVGGGPLSGKVGASPMLSTSSTSDLNATGETKRENYVTATMGARIVQVLPNGIMQVQGAREIKVNDETQYMVVTGLIRQRDIDTDNSILSTQMADSRIDYYGKGVLADKQKSGWLTRLLDIVWPF</sequence>
<reference evidence="8" key="1">
    <citation type="submission" date="2016-04" db="EMBL/GenBank/DDBJ databases">
        <authorList>
            <person name="Evans L.H."/>
            <person name="Alamgir A."/>
            <person name="Owens N."/>
            <person name="Weber N.D."/>
            <person name="Virtaneva K."/>
            <person name="Barbian K."/>
            <person name="Babar A."/>
            <person name="Rosenke K."/>
        </authorList>
    </citation>
    <scope>NUCLEOTIDE SEQUENCE</scope>
    <source>
        <strain evidence="8">86</strain>
    </source>
</reference>
<gene>
    <name evidence="7 8" type="primary">flgH</name>
    <name evidence="8" type="ORF">KL86DPRO_11779</name>
</gene>
<evidence type="ECO:0000256" key="4">
    <source>
        <dbReference type="ARBA" id="ARBA00023136"/>
    </source>
</evidence>